<evidence type="ECO:0000313" key="3">
    <source>
        <dbReference type="Proteomes" id="UP000075809"/>
    </source>
</evidence>
<reference evidence="2 3" key="1">
    <citation type="submission" date="2015-09" db="EMBL/GenBank/DDBJ databases">
        <title>Trachymyrmex zeteki WGS genome.</title>
        <authorList>
            <person name="Nygaard S."/>
            <person name="Hu H."/>
            <person name="Boomsma J."/>
            <person name="Zhang G."/>
        </authorList>
    </citation>
    <scope>NUCLEOTIDE SEQUENCE [LARGE SCALE GENOMIC DNA]</scope>
    <source>
        <strain evidence="2">Tzet28-1</strain>
        <tissue evidence="2">Whole body</tissue>
    </source>
</reference>
<feature type="domain" description="THAP9-like helix-turn-helix" evidence="1">
    <location>
        <begin position="107"/>
        <end position="152"/>
    </location>
</feature>
<dbReference type="Proteomes" id="UP000075809">
    <property type="component" value="Unassembled WGS sequence"/>
</dbReference>
<dbReference type="EMBL" id="KQ982265">
    <property type="protein sequence ID" value="KYQ58521.1"/>
    <property type="molecule type" value="Genomic_DNA"/>
</dbReference>
<keyword evidence="3" id="KW-1185">Reference proteome</keyword>
<accession>A0A151XDS3</accession>
<evidence type="ECO:0000259" key="1">
    <source>
        <dbReference type="Pfam" id="PF12017"/>
    </source>
</evidence>
<evidence type="ECO:0000313" key="2">
    <source>
        <dbReference type="EMBL" id="KYQ58521.1"/>
    </source>
</evidence>
<dbReference type="Pfam" id="PF12017">
    <property type="entry name" value="Tnp_P_element"/>
    <property type="match status" value="1"/>
</dbReference>
<name>A0A151XDS3_9HYME</name>
<gene>
    <name evidence="2" type="ORF">ALC60_02485</name>
</gene>
<protein>
    <recommendedName>
        <fullName evidence="1">THAP9-like helix-turn-helix domain-containing protein</fullName>
    </recommendedName>
</protein>
<feature type="non-terminal residue" evidence="2">
    <location>
        <position position="1"/>
    </location>
</feature>
<dbReference type="InterPro" id="IPR021896">
    <property type="entry name" value="THAP9-like_HTH"/>
</dbReference>
<proteinExistence type="predicted"/>
<dbReference type="AlphaFoldDB" id="A0A151XDS3"/>
<sequence>VYSVKASCSTTNLTDVDLSTDSTKDFNLTNSKDDKATQTELKLSSSTPRKEALRRKCEAADKRAKRAKLKYNNEKNIDDITYYDFQKLLYKFYPKPIADFMKAQGNNLDKKRNGNRYTKEFKMFCLNLYFKGPKAYRILSNTFILPSKRTLERMIQGLIISPGLNDIVFERLRIKIENLRLL</sequence>
<organism evidence="2 3">
    <name type="scientific">Mycetomoellerius zeteki</name>
    <dbReference type="NCBI Taxonomy" id="64791"/>
    <lineage>
        <taxon>Eukaryota</taxon>
        <taxon>Metazoa</taxon>
        <taxon>Ecdysozoa</taxon>
        <taxon>Arthropoda</taxon>
        <taxon>Hexapoda</taxon>
        <taxon>Insecta</taxon>
        <taxon>Pterygota</taxon>
        <taxon>Neoptera</taxon>
        <taxon>Endopterygota</taxon>
        <taxon>Hymenoptera</taxon>
        <taxon>Apocrita</taxon>
        <taxon>Aculeata</taxon>
        <taxon>Formicoidea</taxon>
        <taxon>Formicidae</taxon>
        <taxon>Myrmicinae</taxon>
        <taxon>Mycetomoellerius</taxon>
    </lineage>
</organism>